<keyword evidence="2" id="KW-1185">Reference proteome</keyword>
<protein>
    <submittedName>
        <fullName evidence="1">Secretion protein HlyD family protein</fullName>
    </submittedName>
</protein>
<dbReference type="RefSeq" id="WP_007043238.1">
    <property type="nucleotide sequence ID" value="NZ_AFWT01000072.1"/>
</dbReference>
<accession>G2E8B2</accession>
<dbReference type="PROSITE" id="PS51257">
    <property type="entry name" value="PROKAR_LIPOPROTEIN"/>
    <property type="match status" value="1"/>
</dbReference>
<evidence type="ECO:0000313" key="2">
    <source>
        <dbReference type="Proteomes" id="UP000004200"/>
    </source>
</evidence>
<name>G2E8B2_9GAMM</name>
<comment type="caution">
    <text evidence="1">The sequence shown here is derived from an EMBL/GenBank/DDBJ whole genome shotgun (WGS) entry which is preliminary data.</text>
</comment>
<organism evidence="1 2">
    <name type="scientific">Thiorhodococcus drewsii AZ1</name>
    <dbReference type="NCBI Taxonomy" id="765913"/>
    <lineage>
        <taxon>Bacteria</taxon>
        <taxon>Pseudomonadati</taxon>
        <taxon>Pseudomonadota</taxon>
        <taxon>Gammaproteobacteria</taxon>
        <taxon>Chromatiales</taxon>
        <taxon>Chromatiaceae</taxon>
        <taxon>Thiorhodococcus</taxon>
    </lineage>
</organism>
<dbReference type="EMBL" id="AFWT01000072">
    <property type="protein sequence ID" value="EGV27666.1"/>
    <property type="molecule type" value="Genomic_DNA"/>
</dbReference>
<reference evidence="1 2" key="1">
    <citation type="submission" date="2011-06" db="EMBL/GenBank/DDBJ databases">
        <title>The draft genome of Thiorhodococcus drewsii AZ1.</title>
        <authorList>
            <consortium name="US DOE Joint Genome Institute (JGI-PGF)"/>
            <person name="Lucas S."/>
            <person name="Han J."/>
            <person name="Lapidus A."/>
            <person name="Cheng J.-F."/>
            <person name="Goodwin L."/>
            <person name="Pitluck S."/>
            <person name="Peters L."/>
            <person name="Land M.L."/>
            <person name="Hauser L."/>
            <person name="Vogl K."/>
            <person name="Liu Z."/>
            <person name="Imhoff J."/>
            <person name="Thiel V."/>
            <person name="Frigaard N.-U."/>
            <person name="Bryant D.A."/>
            <person name="Woyke T.J."/>
        </authorList>
    </citation>
    <scope>NUCLEOTIDE SEQUENCE [LARGE SCALE GENOMIC DNA]</scope>
    <source>
        <strain evidence="1 2">AZ1</strain>
    </source>
</reference>
<dbReference type="STRING" id="765913.ThidrDRAFT_4526"/>
<dbReference type="eggNOG" id="COG1566">
    <property type="taxonomic scope" value="Bacteria"/>
</dbReference>
<sequence length="75" mass="8355">MRTVTLLIALFGLAGCVQDSNTAVGTLEWDRVELIAELSEPIVEIRHREGDQLAEGEVILRLDPRRSQARLDAAR</sequence>
<feature type="non-terminal residue" evidence="1">
    <location>
        <position position="75"/>
    </location>
</feature>
<proteinExistence type="predicted"/>
<evidence type="ECO:0000313" key="1">
    <source>
        <dbReference type="EMBL" id="EGV27666.1"/>
    </source>
</evidence>
<dbReference type="AlphaFoldDB" id="G2E8B2"/>
<dbReference type="Proteomes" id="UP000004200">
    <property type="component" value="Unassembled WGS sequence"/>
</dbReference>
<gene>
    <name evidence="1" type="ORF">ThidrDRAFT_4526</name>
</gene>